<accession>A0A2Z4G9H0</accession>
<evidence type="ECO:0000259" key="1">
    <source>
        <dbReference type="Pfam" id="PF24819"/>
    </source>
</evidence>
<dbReference type="Proteomes" id="UP000249873">
    <property type="component" value="Chromosome"/>
</dbReference>
<proteinExistence type="predicted"/>
<feature type="domain" description="DUF7710" evidence="1">
    <location>
        <begin position="5"/>
        <end position="89"/>
    </location>
</feature>
<keyword evidence="3" id="KW-1185">Reference proteome</keyword>
<name>A0A2Z4G9H0_9BACT</name>
<dbReference type="OrthoDB" id="72025at2"/>
<protein>
    <recommendedName>
        <fullName evidence="1">DUF7710 domain-containing protein</fullName>
    </recommendedName>
</protein>
<dbReference type="EMBL" id="CP029480">
    <property type="protein sequence ID" value="AWV97867.1"/>
    <property type="molecule type" value="Genomic_DNA"/>
</dbReference>
<reference evidence="2 3" key="1">
    <citation type="submission" date="2018-05" db="EMBL/GenBank/DDBJ databases">
        <title>Complete genome sequence of Arcticibacterium luteifluviistationis SM1504T, a cytophagaceae bacterium isolated from Arctic surface seawater.</title>
        <authorList>
            <person name="Li Y."/>
            <person name="Qin Q.-L."/>
        </authorList>
    </citation>
    <scope>NUCLEOTIDE SEQUENCE [LARGE SCALE GENOMIC DNA]</scope>
    <source>
        <strain evidence="2 3">SM1504</strain>
    </source>
</reference>
<dbReference type="Pfam" id="PF24819">
    <property type="entry name" value="DUF7710"/>
    <property type="match status" value="1"/>
</dbReference>
<evidence type="ECO:0000313" key="3">
    <source>
        <dbReference type="Proteomes" id="UP000249873"/>
    </source>
</evidence>
<dbReference type="KEGG" id="als:DJ013_06670"/>
<dbReference type="InterPro" id="IPR056127">
    <property type="entry name" value="DUF7710"/>
</dbReference>
<dbReference type="AlphaFoldDB" id="A0A2Z4G9H0"/>
<organism evidence="2 3">
    <name type="scientific">Arcticibacterium luteifluviistationis</name>
    <dbReference type="NCBI Taxonomy" id="1784714"/>
    <lineage>
        <taxon>Bacteria</taxon>
        <taxon>Pseudomonadati</taxon>
        <taxon>Bacteroidota</taxon>
        <taxon>Cytophagia</taxon>
        <taxon>Cytophagales</taxon>
        <taxon>Leadbetterellaceae</taxon>
        <taxon>Arcticibacterium</taxon>
    </lineage>
</organism>
<sequence length="90" mass="10399">MLEYVFVFIGEGSSIPSGIFSEFGKSKDWIRKNSLSGSLNKLPVDISLYDWAISKNYFEPKRDNQKGSLFIQRFSSASIEHWHFENGMEK</sequence>
<gene>
    <name evidence="2" type="ORF">DJ013_06670</name>
</gene>
<evidence type="ECO:0000313" key="2">
    <source>
        <dbReference type="EMBL" id="AWV97867.1"/>
    </source>
</evidence>